<feature type="domain" description="AMP-binding enzyme C-terminal" evidence="7">
    <location>
        <begin position="471"/>
        <end position="549"/>
    </location>
</feature>
<evidence type="ECO:0000259" key="7">
    <source>
        <dbReference type="Pfam" id="PF13193"/>
    </source>
</evidence>
<dbReference type="Proteomes" id="UP000028501">
    <property type="component" value="Chromosome"/>
</dbReference>
<dbReference type="KEGG" id="afg:AFULGI_00013960"/>
<dbReference type="GO" id="GO:0015645">
    <property type="term" value="F:fatty acid ligase activity"/>
    <property type="evidence" value="ECO:0007669"/>
    <property type="project" value="TreeGrafter"/>
</dbReference>
<protein>
    <submittedName>
        <fullName evidence="8">Acyl-coenzyme A synthetase/AMP-(Fatty) acid ligase</fullName>
        <ecNumber evidence="8">6.2.1.1</ecNumber>
    </submittedName>
</protein>
<evidence type="ECO:0000256" key="3">
    <source>
        <dbReference type="ARBA" id="ARBA00022741"/>
    </source>
</evidence>
<dbReference type="InterPro" id="IPR042099">
    <property type="entry name" value="ANL_N_sf"/>
</dbReference>
<evidence type="ECO:0000256" key="4">
    <source>
        <dbReference type="ARBA" id="ARBA00022840"/>
    </source>
</evidence>
<dbReference type="InterPro" id="IPR045851">
    <property type="entry name" value="AMP-bd_C_sf"/>
</dbReference>
<feature type="region of interest" description="Disordered" evidence="5">
    <location>
        <begin position="561"/>
        <end position="584"/>
    </location>
</feature>
<dbReference type="GO" id="GO:0004321">
    <property type="term" value="F:fatty-acyl-CoA synthase activity"/>
    <property type="evidence" value="ECO:0007669"/>
    <property type="project" value="TreeGrafter"/>
</dbReference>
<accession>A0A075WDU9</accession>
<dbReference type="GO" id="GO:0005524">
    <property type="term" value="F:ATP binding"/>
    <property type="evidence" value="ECO:0007669"/>
    <property type="project" value="UniProtKB-KW"/>
</dbReference>
<dbReference type="InterPro" id="IPR025110">
    <property type="entry name" value="AMP-bd_C"/>
</dbReference>
<keyword evidence="3" id="KW-0547">Nucleotide-binding</keyword>
<dbReference type="GO" id="GO:0006633">
    <property type="term" value="P:fatty acid biosynthetic process"/>
    <property type="evidence" value="ECO:0007669"/>
    <property type="project" value="TreeGrafter"/>
</dbReference>
<evidence type="ECO:0000313" key="8">
    <source>
        <dbReference type="EMBL" id="AIG98166.1"/>
    </source>
</evidence>
<evidence type="ECO:0000256" key="2">
    <source>
        <dbReference type="ARBA" id="ARBA00022598"/>
    </source>
</evidence>
<dbReference type="InterPro" id="IPR051087">
    <property type="entry name" value="Mitochondrial_ACSM"/>
</dbReference>
<keyword evidence="2 8" id="KW-0436">Ligase</keyword>
<organism evidence="8 9">
    <name type="scientific">Archaeoglobus fulgidus DSM 8774</name>
    <dbReference type="NCBI Taxonomy" id="1344584"/>
    <lineage>
        <taxon>Archaea</taxon>
        <taxon>Methanobacteriati</taxon>
        <taxon>Methanobacteriota</taxon>
        <taxon>Archaeoglobi</taxon>
        <taxon>Archaeoglobales</taxon>
        <taxon>Archaeoglobaceae</taxon>
        <taxon>Archaeoglobus</taxon>
    </lineage>
</organism>
<keyword evidence="4" id="KW-0067">ATP-binding</keyword>
<comment type="similarity">
    <text evidence="1">Belongs to the ATP-dependent AMP-binding enzyme family.</text>
</comment>
<dbReference type="EMBL" id="CP006577">
    <property type="protein sequence ID" value="AIG98166.1"/>
    <property type="molecule type" value="Genomic_DNA"/>
</dbReference>
<evidence type="ECO:0000256" key="5">
    <source>
        <dbReference type="SAM" id="MobiDB-lite"/>
    </source>
</evidence>
<dbReference type="InterPro" id="IPR000873">
    <property type="entry name" value="AMP-dep_synth/lig_dom"/>
</dbReference>
<sequence>MEEIYREFIELTKLPDNETKEKAMEEFFRKLNTMQLPEYFNWAEEIFEGVHVKDRGNQKALIWSNIETGEKKEYTYEQFAAEGNRIVNFLRGHGVEKGDSFYMMIPLLPPIWFATFATVKGGFIGVPTATTMTVRDLEYRFKVYPPVAIMADEASAKTIDEALSNVGAEPKVKIVIGDRSGWESYDSLSKESSEAEAAKTKWDDIIFSFFTSGTTGLPKRVAHTATSYPVGHLMTACIINVQPGDIHHNLSAPGWAKYAWSSFFAPLNVGATATGFYYTRLNGDLYLQAVSEFKVNTFCAPPTAWRLFMFADIGKYDYSALRDVVSAGEPLNPELYEQWKKYTDTEIRDFYGQTESTAMIGNPPWFKGGKIIPGSFGRPTFMYDVTLVDDEGNEITKPNEVGHIVVRLDRWRPIGLFKEYMGDPEKTAKVFVGKYYYTGDKAFFDEKGYWWFVGRADDVIKTSDYRVGPFEVESALIEHPAVAEAAVVGSPHPIRYQLVKAFVILAPGYEPSRELALELFMHCKNILARYKIPRIIEFVPELPKTISGKIRRVELRQIEEEKRKKGEKGEHEYFYDDFPELKSS</sequence>
<dbReference type="Pfam" id="PF13193">
    <property type="entry name" value="AMP-binding_C"/>
    <property type="match status" value="1"/>
</dbReference>
<dbReference type="GO" id="GO:0003987">
    <property type="term" value="F:acetate-CoA ligase activity"/>
    <property type="evidence" value="ECO:0007669"/>
    <property type="project" value="UniProtKB-EC"/>
</dbReference>
<proteinExistence type="inferred from homology"/>
<dbReference type="Gene3D" id="3.40.50.12780">
    <property type="entry name" value="N-terminal domain of ligase-like"/>
    <property type="match status" value="1"/>
</dbReference>
<dbReference type="GO" id="GO:0006637">
    <property type="term" value="P:acyl-CoA metabolic process"/>
    <property type="evidence" value="ECO:0007669"/>
    <property type="project" value="TreeGrafter"/>
</dbReference>
<dbReference type="PANTHER" id="PTHR43605:SF10">
    <property type="entry name" value="ACYL-COA SYNTHETASE MEDIUM CHAIN FAMILY MEMBER 3"/>
    <property type="match status" value="1"/>
</dbReference>
<evidence type="ECO:0000256" key="1">
    <source>
        <dbReference type="ARBA" id="ARBA00006432"/>
    </source>
</evidence>
<dbReference type="AlphaFoldDB" id="A0A075WDU9"/>
<dbReference type="PANTHER" id="PTHR43605">
    <property type="entry name" value="ACYL-COENZYME A SYNTHETASE"/>
    <property type="match status" value="1"/>
</dbReference>
<gene>
    <name evidence="8" type="ORF">AFULGI_00013960</name>
</gene>
<dbReference type="Gene3D" id="3.30.300.30">
    <property type="match status" value="1"/>
</dbReference>
<evidence type="ECO:0000259" key="6">
    <source>
        <dbReference type="Pfam" id="PF00501"/>
    </source>
</evidence>
<reference evidence="8 9" key="1">
    <citation type="submission" date="2013-07" db="EMBL/GenBank/DDBJ databases">
        <title>Genome of Archaeoglobus fulgidus.</title>
        <authorList>
            <person name="Fiebig A."/>
            <person name="Birkeland N.-K."/>
        </authorList>
    </citation>
    <scope>NUCLEOTIDE SEQUENCE [LARGE SCALE GENOMIC DNA]</scope>
    <source>
        <strain evidence="8 9">DSM 8774</strain>
    </source>
</reference>
<name>A0A075WDU9_ARCFL</name>
<feature type="domain" description="AMP-dependent synthetase/ligase" evidence="6">
    <location>
        <begin position="52"/>
        <end position="407"/>
    </location>
</feature>
<evidence type="ECO:0000313" key="9">
    <source>
        <dbReference type="Proteomes" id="UP000028501"/>
    </source>
</evidence>
<dbReference type="EC" id="6.2.1.1" evidence="8"/>
<dbReference type="SUPFAM" id="SSF56801">
    <property type="entry name" value="Acetyl-CoA synthetase-like"/>
    <property type="match status" value="1"/>
</dbReference>
<dbReference type="FunFam" id="3.30.300.30:FF:000005">
    <property type="entry name" value="Acyl-coenzyme A synthetase ACSM5, mitochondrial"/>
    <property type="match status" value="1"/>
</dbReference>
<dbReference type="Pfam" id="PF00501">
    <property type="entry name" value="AMP-binding"/>
    <property type="match status" value="1"/>
</dbReference>
<dbReference type="HOGENOM" id="CLU_000022_59_10_2"/>